<dbReference type="SUPFAM" id="SSF51735">
    <property type="entry name" value="NAD(P)-binding Rossmann-fold domains"/>
    <property type="match status" value="1"/>
</dbReference>
<dbReference type="STRING" id="5601.A0A0D2FQK4"/>
<comment type="similarity">
    <text evidence="1">Belongs to the NmrA-type oxidoreductase family.</text>
</comment>
<dbReference type="PANTHER" id="PTHR42748">
    <property type="entry name" value="NITROGEN METABOLITE REPRESSION PROTEIN NMRA FAMILY MEMBER"/>
    <property type="match status" value="1"/>
</dbReference>
<reference evidence="4 5" key="1">
    <citation type="submission" date="2015-01" db="EMBL/GenBank/DDBJ databases">
        <title>The Genome Sequence of Capronia semiimmersa CBS27337.</title>
        <authorList>
            <consortium name="The Broad Institute Genomics Platform"/>
            <person name="Cuomo C."/>
            <person name="de Hoog S."/>
            <person name="Gorbushina A."/>
            <person name="Stielow B."/>
            <person name="Teixiera M."/>
            <person name="Abouelleil A."/>
            <person name="Chapman S.B."/>
            <person name="Priest M."/>
            <person name="Young S.K."/>
            <person name="Wortman J."/>
            <person name="Nusbaum C."/>
            <person name="Birren B."/>
        </authorList>
    </citation>
    <scope>NUCLEOTIDE SEQUENCE [LARGE SCALE GENOMIC DNA]</scope>
    <source>
        <strain evidence="4 5">CBS 27337</strain>
    </source>
</reference>
<feature type="domain" description="NmrA-like" evidence="3">
    <location>
        <begin position="4"/>
        <end position="297"/>
    </location>
</feature>
<keyword evidence="5" id="KW-1185">Reference proteome</keyword>
<proteinExistence type="inferred from homology"/>
<dbReference type="Gene3D" id="3.40.50.720">
    <property type="entry name" value="NAD(P)-binding Rossmann-like Domain"/>
    <property type="match status" value="1"/>
</dbReference>
<evidence type="ECO:0000256" key="1">
    <source>
        <dbReference type="ARBA" id="ARBA00006328"/>
    </source>
</evidence>
<dbReference type="Pfam" id="PF05368">
    <property type="entry name" value="NmrA"/>
    <property type="match status" value="1"/>
</dbReference>
<dbReference type="Proteomes" id="UP000054266">
    <property type="component" value="Unassembled WGS sequence"/>
</dbReference>
<evidence type="ECO:0000256" key="2">
    <source>
        <dbReference type="ARBA" id="ARBA00022857"/>
    </source>
</evidence>
<accession>A0A0D2FQK4</accession>
<name>A0A0D2FQK4_9EURO</name>
<dbReference type="InterPro" id="IPR008030">
    <property type="entry name" value="NmrA-like"/>
</dbReference>
<evidence type="ECO:0000313" key="5">
    <source>
        <dbReference type="Proteomes" id="UP000054266"/>
    </source>
</evidence>
<evidence type="ECO:0000259" key="3">
    <source>
        <dbReference type="Pfam" id="PF05368"/>
    </source>
</evidence>
<organism evidence="4 5">
    <name type="scientific">Phialophora macrospora</name>
    <dbReference type="NCBI Taxonomy" id="1851006"/>
    <lineage>
        <taxon>Eukaryota</taxon>
        <taxon>Fungi</taxon>
        <taxon>Dikarya</taxon>
        <taxon>Ascomycota</taxon>
        <taxon>Pezizomycotina</taxon>
        <taxon>Eurotiomycetes</taxon>
        <taxon>Chaetothyriomycetidae</taxon>
        <taxon>Chaetothyriales</taxon>
        <taxon>Herpotrichiellaceae</taxon>
        <taxon>Phialophora</taxon>
    </lineage>
</organism>
<dbReference type="EMBL" id="KN846957">
    <property type="protein sequence ID" value="KIW70588.1"/>
    <property type="molecule type" value="Genomic_DNA"/>
</dbReference>
<dbReference type="HOGENOM" id="CLU_007383_8_4_1"/>
<dbReference type="CDD" id="cd05251">
    <property type="entry name" value="NmrA_like_SDR_a"/>
    <property type="match status" value="1"/>
</dbReference>
<dbReference type="GO" id="GO:0005634">
    <property type="term" value="C:nucleus"/>
    <property type="evidence" value="ECO:0007669"/>
    <property type="project" value="TreeGrafter"/>
</dbReference>
<keyword evidence="2" id="KW-0521">NADP</keyword>
<sequence length="305" mass="33419">MSVRKILISGATGKQGGAVVKALLADPPPFDYEILALTRNTTSNSAKALSSNPKVTLIEGDLDDCAAIFKKAGGVGAVWGVFCVTIPNLKSKVEGLETEQGTRLIDAAIENNVKHFVYTSVDRGGADKSEVNATYVPHFVSKYKVEKYLKEVTHASGMTYTILRPSAFMDNLKPNMGGRIFAATWHTLGDKPLQLVAVKDIGAFAALAFAKSSTGDYSNTAISLAGCDLTQAQAEEIFWKVLGRPMPRTYDFVSNLLLYMIPEIGTMFKWFKEEGYGADLAQCRRLNEKMLDFEGYLREESGFKR</sequence>
<dbReference type="AlphaFoldDB" id="A0A0D2FQK4"/>
<evidence type="ECO:0000313" key="4">
    <source>
        <dbReference type="EMBL" id="KIW70588.1"/>
    </source>
</evidence>
<dbReference type="InterPro" id="IPR051164">
    <property type="entry name" value="NmrA-like_oxidored"/>
</dbReference>
<dbReference type="InterPro" id="IPR036291">
    <property type="entry name" value="NAD(P)-bd_dom_sf"/>
</dbReference>
<dbReference type="PANTHER" id="PTHR42748:SF7">
    <property type="entry name" value="NMRA LIKE REDOX SENSOR 1-RELATED"/>
    <property type="match status" value="1"/>
</dbReference>
<dbReference type="Gene3D" id="3.90.25.10">
    <property type="entry name" value="UDP-galactose 4-epimerase, domain 1"/>
    <property type="match status" value="1"/>
</dbReference>
<gene>
    <name evidence="4" type="ORF">PV04_02844</name>
</gene>
<protein>
    <recommendedName>
        <fullName evidence="3">NmrA-like domain-containing protein</fullName>
    </recommendedName>
</protein>